<proteinExistence type="inferred from homology"/>
<accession>A0A0D2JDG2</accession>
<dbReference type="Pfam" id="PF08240">
    <property type="entry name" value="ADH_N"/>
    <property type="match status" value="1"/>
</dbReference>
<dbReference type="PANTHER" id="PTHR43161:SF23">
    <property type="entry name" value="(R,R)-BUTANEDIOL DEHYDROGENASE-RELATED"/>
    <property type="match status" value="1"/>
</dbReference>
<dbReference type="GeneID" id="25289944"/>
<name>A0A0D2JDG2_9EURO</name>
<dbReference type="InterPro" id="IPR013149">
    <property type="entry name" value="ADH-like_C"/>
</dbReference>
<dbReference type="GO" id="GO:0046872">
    <property type="term" value="F:metal ion binding"/>
    <property type="evidence" value="ECO:0007669"/>
    <property type="project" value="UniProtKB-KW"/>
</dbReference>
<dbReference type="Proteomes" id="UP000053617">
    <property type="component" value="Unassembled WGS sequence"/>
</dbReference>
<keyword evidence="8" id="KW-1185">Reference proteome</keyword>
<comment type="cofactor">
    <cofactor evidence="1">
        <name>Zn(2+)</name>
        <dbReference type="ChEBI" id="CHEBI:29105"/>
    </cofactor>
</comment>
<gene>
    <name evidence="7" type="ORF">Z518_01873</name>
</gene>
<dbReference type="Pfam" id="PF00107">
    <property type="entry name" value="ADH_zinc_N"/>
    <property type="match status" value="1"/>
</dbReference>
<evidence type="ECO:0000259" key="6">
    <source>
        <dbReference type="SMART" id="SM00829"/>
    </source>
</evidence>
<dbReference type="InterPro" id="IPR020843">
    <property type="entry name" value="ER"/>
</dbReference>
<evidence type="ECO:0000313" key="7">
    <source>
        <dbReference type="EMBL" id="KIX07220.1"/>
    </source>
</evidence>
<dbReference type="InterPro" id="IPR013154">
    <property type="entry name" value="ADH-like_N"/>
</dbReference>
<evidence type="ECO:0000256" key="4">
    <source>
        <dbReference type="ARBA" id="ARBA00022833"/>
    </source>
</evidence>
<dbReference type="SUPFAM" id="SSF50129">
    <property type="entry name" value="GroES-like"/>
    <property type="match status" value="1"/>
</dbReference>
<dbReference type="RefSeq" id="XP_013274356.1">
    <property type="nucleotide sequence ID" value="XM_013418902.1"/>
</dbReference>
<comment type="similarity">
    <text evidence="2">Belongs to the zinc-containing alcohol dehydrogenase family.</text>
</comment>
<evidence type="ECO:0000256" key="5">
    <source>
        <dbReference type="ARBA" id="ARBA00023002"/>
    </source>
</evidence>
<dbReference type="InterPro" id="IPR036291">
    <property type="entry name" value="NAD(P)-bd_dom_sf"/>
</dbReference>
<dbReference type="SMART" id="SM00829">
    <property type="entry name" value="PKS_ER"/>
    <property type="match status" value="1"/>
</dbReference>
<keyword evidence="5" id="KW-0560">Oxidoreductase</keyword>
<evidence type="ECO:0000256" key="2">
    <source>
        <dbReference type="ARBA" id="ARBA00008072"/>
    </source>
</evidence>
<dbReference type="InterPro" id="IPR011032">
    <property type="entry name" value="GroES-like_sf"/>
</dbReference>
<dbReference type="STRING" id="1442369.A0A0D2JDG2"/>
<dbReference type="AlphaFoldDB" id="A0A0D2JDG2"/>
<dbReference type="EMBL" id="KN847476">
    <property type="protein sequence ID" value="KIX07220.1"/>
    <property type="molecule type" value="Genomic_DNA"/>
</dbReference>
<dbReference type="GO" id="GO:0005737">
    <property type="term" value="C:cytoplasm"/>
    <property type="evidence" value="ECO:0007669"/>
    <property type="project" value="TreeGrafter"/>
</dbReference>
<dbReference type="Gene3D" id="3.90.180.10">
    <property type="entry name" value="Medium-chain alcohol dehydrogenases, catalytic domain"/>
    <property type="match status" value="1"/>
</dbReference>
<sequence>MRAARYYGRNDVRIEDVPIPEVAPGECLVEIEWCGICGTDLHEYVAGPLGIPTPERPHALTGGYIPITLGHEFCGRIKSAPEGSKLEVGQAVMADPHVVCRECLPCLSGNDHMCHKLAFLGCSGCRGGGGLSEFVAVEEGHLHPLPGNVSLESAAVIEPVAVGYHAAKAARVKLEGLDVLIVGGGPIGIAMISVLKAQRVKSILLSEPTAKRWEHAKDMVDRVIDPKTEDVGGVCRQLTGGKGVDVVFDCAGVQPGLEAGFDALARGGTFVNIAMWEKPLMIEFFTFFLKEIKIISSCCYNEEDFREVMKLIGQGHFKGYEKMVTSRISLEDLVPKGFEELVNNRDDQIKILISPKKK</sequence>
<dbReference type="GO" id="GO:0000721">
    <property type="term" value="F:(R,R)-butanediol dehydrogenase activity"/>
    <property type="evidence" value="ECO:0007669"/>
    <property type="project" value="TreeGrafter"/>
</dbReference>
<evidence type="ECO:0000256" key="3">
    <source>
        <dbReference type="ARBA" id="ARBA00022723"/>
    </source>
</evidence>
<keyword evidence="3" id="KW-0479">Metal-binding</keyword>
<keyword evidence="4" id="KW-0862">Zinc</keyword>
<dbReference type="SUPFAM" id="SSF51735">
    <property type="entry name" value="NAD(P)-binding Rossmann-fold domains"/>
    <property type="match status" value="1"/>
</dbReference>
<dbReference type="GO" id="GO:0034079">
    <property type="term" value="P:butanediol biosynthetic process"/>
    <property type="evidence" value="ECO:0007669"/>
    <property type="project" value="TreeGrafter"/>
</dbReference>
<organism evidence="7 8">
    <name type="scientific">Rhinocladiella mackenziei CBS 650.93</name>
    <dbReference type="NCBI Taxonomy" id="1442369"/>
    <lineage>
        <taxon>Eukaryota</taxon>
        <taxon>Fungi</taxon>
        <taxon>Dikarya</taxon>
        <taxon>Ascomycota</taxon>
        <taxon>Pezizomycotina</taxon>
        <taxon>Eurotiomycetes</taxon>
        <taxon>Chaetothyriomycetidae</taxon>
        <taxon>Chaetothyriales</taxon>
        <taxon>Herpotrichiellaceae</taxon>
        <taxon>Rhinocladiella</taxon>
    </lineage>
</organism>
<dbReference type="Gene3D" id="3.40.50.720">
    <property type="entry name" value="NAD(P)-binding Rossmann-like Domain"/>
    <property type="match status" value="1"/>
</dbReference>
<reference evidence="7 8" key="1">
    <citation type="submission" date="2015-01" db="EMBL/GenBank/DDBJ databases">
        <title>The Genome Sequence of Rhinocladiella mackenzie CBS 650.93.</title>
        <authorList>
            <consortium name="The Broad Institute Genomics Platform"/>
            <person name="Cuomo C."/>
            <person name="de Hoog S."/>
            <person name="Gorbushina A."/>
            <person name="Stielow B."/>
            <person name="Teixiera M."/>
            <person name="Abouelleil A."/>
            <person name="Chapman S.B."/>
            <person name="Priest M."/>
            <person name="Young S.K."/>
            <person name="Wortman J."/>
            <person name="Nusbaum C."/>
            <person name="Birren B."/>
        </authorList>
    </citation>
    <scope>NUCLEOTIDE SEQUENCE [LARGE SCALE GENOMIC DNA]</scope>
    <source>
        <strain evidence="7 8">CBS 650.93</strain>
    </source>
</reference>
<feature type="domain" description="Enoyl reductase (ER)" evidence="6">
    <location>
        <begin position="8"/>
        <end position="325"/>
    </location>
</feature>
<evidence type="ECO:0000313" key="8">
    <source>
        <dbReference type="Proteomes" id="UP000053617"/>
    </source>
</evidence>
<dbReference type="VEuPathDB" id="FungiDB:Z518_01873"/>
<dbReference type="CDD" id="cd08233">
    <property type="entry name" value="butanediol_DH_like"/>
    <property type="match status" value="1"/>
</dbReference>
<dbReference type="HOGENOM" id="CLU_026673_11_0_1"/>
<evidence type="ECO:0000256" key="1">
    <source>
        <dbReference type="ARBA" id="ARBA00001947"/>
    </source>
</evidence>
<dbReference type="PANTHER" id="PTHR43161">
    <property type="entry name" value="SORBITOL DEHYDROGENASE"/>
    <property type="match status" value="1"/>
</dbReference>
<dbReference type="OrthoDB" id="3941538at2759"/>
<protein>
    <submittedName>
        <fullName evidence="7">Chlorophyll synthesis pathway protein BchC</fullName>
    </submittedName>
</protein>